<feature type="domain" description="EAL" evidence="3">
    <location>
        <begin position="491"/>
        <end position="752"/>
    </location>
</feature>
<dbReference type="InterPro" id="IPR029787">
    <property type="entry name" value="Nucleotide_cyclase"/>
</dbReference>
<dbReference type="InterPro" id="IPR011006">
    <property type="entry name" value="CheY-like_superfamily"/>
</dbReference>
<dbReference type="InterPro" id="IPR021800">
    <property type="entry name" value="DUF3369"/>
</dbReference>
<gene>
    <name evidence="5" type="ORF">J1777_03685</name>
</gene>
<evidence type="ECO:0000313" key="5">
    <source>
        <dbReference type="EMBL" id="MBO1248941.1"/>
    </source>
</evidence>
<dbReference type="Pfam" id="PF11849">
    <property type="entry name" value="DUF3369"/>
    <property type="match status" value="1"/>
</dbReference>
<evidence type="ECO:0000259" key="4">
    <source>
        <dbReference type="PROSITE" id="PS50887"/>
    </source>
</evidence>
<dbReference type="Pfam" id="PF00990">
    <property type="entry name" value="GGDEF"/>
    <property type="match status" value="1"/>
</dbReference>
<dbReference type="AlphaFoldDB" id="A0A939KCT3"/>
<proteinExistence type="predicted"/>
<organism evidence="5 6">
    <name type="scientific">Comamonas denitrificans</name>
    <dbReference type="NCBI Taxonomy" id="117506"/>
    <lineage>
        <taxon>Bacteria</taxon>
        <taxon>Pseudomonadati</taxon>
        <taxon>Pseudomonadota</taxon>
        <taxon>Betaproteobacteria</taxon>
        <taxon>Burkholderiales</taxon>
        <taxon>Comamonadaceae</taxon>
        <taxon>Comamonas</taxon>
    </lineage>
</organism>
<dbReference type="Gene3D" id="3.30.70.270">
    <property type="match status" value="1"/>
</dbReference>
<dbReference type="EMBL" id="JAFNME010000005">
    <property type="protein sequence ID" value="MBO1248941.1"/>
    <property type="molecule type" value="Genomic_DNA"/>
</dbReference>
<keyword evidence="6" id="KW-1185">Reference proteome</keyword>
<dbReference type="CDD" id="cd01949">
    <property type="entry name" value="GGDEF"/>
    <property type="match status" value="1"/>
</dbReference>
<accession>A0A939KCT3</accession>
<dbReference type="GO" id="GO:0071111">
    <property type="term" value="F:cyclic-guanylate-specific phosphodiesterase activity"/>
    <property type="evidence" value="ECO:0007669"/>
    <property type="project" value="InterPro"/>
</dbReference>
<feature type="modified residue" description="4-aspartylphosphate" evidence="1">
    <location>
        <position position="90"/>
    </location>
</feature>
<dbReference type="InterPro" id="IPR001633">
    <property type="entry name" value="EAL_dom"/>
</dbReference>
<keyword evidence="1" id="KW-0597">Phosphoprotein</keyword>
<dbReference type="NCBIfam" id="TIGR00254">
    <property type="entry name" value="GGDEF"/>
    <property type="match status" value="1"/>
</dbReference>
<dbReference type="PROSITE" id="PS50883">
    <property type="entry name" value="EAL"/>
    <property type="match status" value="1"/>
</dbReference>
<dbReference type="Gene3D" id="3.40.50.2300">
    <property type="match status" value="1"/>
</dbReference>
<protein>
    <submittedName>
        <fullName evidence="5">EAL domain-containing protein</fullName>
    </submittedName>
</protein>
<dbReference type="Proteomes" id="UP000664731">
    <property type="component" value="Unassembled WGS sequence"/>
</dbReference>
<dbReference type="InterPro" id="IPR035919">
    <property type="entry name" value="EAL_sf"/>
</dbReference>
<dbReference type="GO" id="GO:0000160">
    <property type="term" value="P:phosphorelay signal transduction system"/>
    <property type="evidence" value="ECO:0007669"/>
    <property type="project" value="InterPro"/>
</dbReference>
<dbReference type="SMART" id="SM00267">
    <property type="entry name" value="GGDEF"/>
    <property type="match status" value="1"/>
</dbReference>
<dbReference type="InterPro" id="IPR001789">
    <property type="entry name" value="Sig_transdc_resp-reg_receiver"/>
</dbReference>
<evidence type="ECO:0000256" key="1">
    <source>
        <dbReference type="PROSITE-ProRule" id="PRU00169"/>
    </source>
</evidence>
<feature type="domain" description="Response regulatory" evidence="2">
    <location>
        <begin position="35"/>
        <end position="159"/>
    </location>
</feature>
<dbReference type="CDD" id="cd01948">
    <property type="entry name" value="EAL"/>
    <property type="match status" value="1"/>
</dbReference>
<dbReference type="PROSITE" id="PS50110">
    <property type="entry name" value="RESPONSE_REGULATORY"/>
    <property type="match status" value="1"/>
</dbReference>
<evidence type="ECO:0000259" key="2">
    <source>
        <dbReference type="PROSITE" id="PS50110"/>
    </source>
</evidence>
<dbReference type="SUPFAM" id="SSF52172">
    <property type="entry name" value="CheY-like"/>
    <property type="match status" value="1"/>
</dbReference>
<evidence type="ECO:0000313" key="6">
    <source>
        <dbReference type="Proteomes" id="UP000664731"/>
    </source>
</evidence>
<name>A0A939KCT3_9BURK</name>
<reference evidence="5" key="1">
    <citation type="submission" date="2021-03" db="EMBL/GenBank/DDBJ databases">
        <title>Comamonas denitrificans.</title>
        <authorList>
            <person name="Finster K."/>
        </authorList>
    </citation>
    <scope>NUCLEOTIDE SEQUENCE</scope>
    <source>
        <strain evidence="5">MM2021_4</strain>
    </source>
</reference>
<dbReference type="PROSITE" id="PS50887">
    <property type="entry name" value="GGDEF"/>
    <property type="match status" value="1"/>
</dbReference>
<dbReference type="RefSeq" id="WP_207574485.1">
    <property type="nucleotide sequence ID" value="NZ_JAFNME010000005.1"/>
</dbReference>
<comment type="caution">
    <text evidence="5">The sequence shown here is derived from an EMBL/GenBank/DDBJ whole genome shotgun (WGS) entry which is preliminary data.</text>
</comment>
<dbReference type="SMART" id="SM00052">
    <property type="entry name" value="EAL"/>
    <property type="match status" value="1"/>
</dbReference>
<dbReference type="InterPro" id="IPR043128">
    <property type="entry name" value="Rev_trsase/Diguanyl_cyclase"/>
</dbReference>
<dbReference type="Gene3D" id="3.20.20.450">
    <property type="entry name" value="EAL domain"/>
    <property type="match status" value="1"/>
</dbReference>
<dbReference type="InterPro" id="IPR000160">
    <property type="entry name" value="GGDEF_dom"/>
</dbReference>
<dbReference type="SUPFAM" id="SSF55073">
    <property type="entry name" value="Nucleotide cyclase"/>
    <property type="match status" value="1"/>
</dbReference>
<dbReference type="SUPFAM" id="SSF141868">
    <property type="entry name" value="EAL domain-like"/>
    <property type="match status" value="1"/>
</dbReference>
<dbReference type="PANTHER" id="PTHR33121">
    <property type="entry name" value="CYCLIC DI-GMP PHOSPHODIESTERASE PDEF"/>
    <property type="match status" value="1"/>
</dbReference>
<dbReference type="PANTHER" id="PTHR33121:SF70">
    <property type="entry name" value="SIGNALING PROTEIN YKOW"/>
    <property type="match status" value="1"/>
</dbReference>
<feature type="domain" description="GGDEF" evidence="4">
    <location>
        <begin position="356"/>
        <end position="482"/>
    </location>
</feature>
<dbReference type="Pfam" id="PF00563">
    <property type="entry name" value="EAL"/>
    <property type="match status" value="1"/>
</dbReference>
<evidence type="ECO:0000259" key="3">
    <source>
        <dbReference type="PROSITE" id="PS50883"/>
    </source>
</evidence>
<dbReference type="InterPro" id="IPR050706">
    <property type="entry name" value="Cyclic-di-GMP_PDE-like"/>
</dbReference>
<sequence>MNSSTVSDEFVFAEEVSAAPAPHTTQKTQSPAVWHILVVDDEPDVHAATKLALKGIEVEGRSLAFSHAYSSQQAQALLAQNPDFAVALIDVVMEQQDAGLQLVRHIREVLGNTAIRVVLRTGQPGDVPELQTIQQYDINDYKTKSELTQERLFTSLVIAIRAYAQIELLQWGQARLARILQASLALGKANNLQGFAQNLLRQLEVLLYGDGSASACQEQGQIAIAVHVAGTAPYVLAASADCQHWVGSALEHVPMGAGLQQTLQAQSHRFDAQAVHLFIPSAHGVVLAVSATRSALQMSTHSLEQGLLEVFVSNATMAFEKLQLYLDINALAFSDDLVGLPNRNAMVAALDAQQYPQGVLALLDLDGFADINSVLDAHFGDAVLKAVAHRLHAEFAQDAVVARVGGDLFGVYGAPASIAPQRLLGVFAQPFAVKDGELLRLSATVGLVQLRSTDGVTALKDAGVALKQAKRQARGKSLYFDPTQSEAASQRMQRLNCLRAAFSEEQLCLHYQPCVDLRTGQVVAAECLLRWPVPGGKFIPPDQFIPLAEQAGLMLALGHWVIATALRWRKSLVGRVNDAFRVAINVSQVQFAEPDFVEQVLALVAASGVQGYQVEIELTESVAVSKVEDVQAKLKALRAQGIRVAMDDFGTGYSSLSILQRLSLDKLKIDRSFVSGDLPQAQADAGTGVHLEIANTIITLAQHLKLATLAEGIETDAQRRALLAAGCELGQGYFFSRPLPEQDFLLWLEKNST</sequence>